<name>H8XPR2_FLAIG</name>
<dbReference type="EMBL" id="HE774682">
    <property type="protein sequence ID" value="CCG54128.1"/>
    <property type="molecule type" value="Genomic_DNA"/>
</dbReference>
<evidence type="ECO:0000256" key="5">
    <source>
        <dbReference type="SAM" id="Coils"/>
    </source>
</evidence>
<proteinExistence type="predicted"/>
<reference evidence="9" key="2">
    <citation type="submission" date="2012-03" db="EMBL/GenBank/DDBJ databases">
        <title>Complete genome sequence of Flavobacterium indicum GPTSA100-9T, isolated from warm spring water.</title>
        <authorList>
            <person name="Barbier P."/>
            <person name="Houel A."/>
            <person name="Loux V."/>
            <person name="Poulain J."/>
            <person name="Bernardet J.-F."/>
            <person name="Touchon M."/>
            <person name="Duchaud E."/>
        </authorList>
    </citation>
    <scope>NUCLEOTIDE SEQUENCE [LARGE SCALE GENOMIC DNA]</scope>
    <source>
        <strain evidence="9">DSM 17447 / CIP 109464 / GPTSA100-9</strain>
    </source>
</reference>
<dbReference type="CDD" id="cd16917">
    <property type="entry name" value="HATPase_UhpB-NarQ-NarX-like"/>
    <property type="match status" value="1"/>
</dbReference>
<dbReference type="STRING" id="1094466.KQS_11030"/>
<dbReference type="PROSITE" id="PS50005">
    <property type="entry name" value="TPR"/>
    <property type="match status" value="1"/>
</dbReference>
<dbReference type="OrthoDB" id="9778366at2"/>
<dbReference type="Proteomes" id="UP000007599">
    <property type="component" value="Chromosome I"/>
</dbReference>
<evidence type="ECO:0000313" key="8">
    <source>
        <dbReference type="EMBL" id="CCG54128.1"/>
    </source>
</evidence>
<protein>
    <submittedName>
        <fullName evidence="8">Probable two-component system sensor histidine kinase</fullName>
        <ecNumber evidence="8">2.7.13.3</ecNumber>
    </submittedName>
</protein>
<evidence type="ECO:0000313" key="9">
    <source>
        <dbReference type="Proteomes" id="UP000007599"/>
    </source>
</evidence>
<dbReference type="eggNOG" id="COG0457">
    <property type="taxonomic scope" value="Bacteria"/>
</dbReference>
<dbReference type="InterPro" id="IPR011712">
    <property type="entry name" value="Sig_transdc_His_kin_sub3_dim/P"/>
</dbReference>
<dbReference type="InterPro" id="IPR036890">
    <property type="entry name" value="HATPase_C_sf"/>
</dbReference>
<evidence type="ECO:0000256" key="1">
    <source>
        <dbReference type="ARBA" id="ARBA00022679"/>
    </source>
</evidence>
<dbReference type="SMART" id="SM00028">
    <property type="entry name" value="TPR"/>
    <property type="match status" value="5"/>
</dbReference>
<dbReference type="Pfam" id="PF07730">
    <property type="entry name" value="HisKA_3"/>
    <property type="match status" value="1"/>
</dbReference>
<accession>H8XPR2</accession>
<dbReference type="EC" id="2.7.13.3" evidence="8"/>
<dbReference type="InterPro" id="IPR003594">
    <property type="entry name" value="HATPase_dom"/>
</dbReference>
<dbReference type="RefSeq" id="WP_014389246.1">
    <property type="nucleotide sequence ID" value="NC_017025.1"/>
</dbReference>
<keyword evidence="2 8" id="KW-0418">Kinase</keyword>
<keyword evidence="6" id="KW-0812">Transmembrane</keyword>
<dbReference type="GO" id="GO:0046983">
    <property type="term" value="F:protein dimerization activity"/>
    <property type="evidence" value="ECO:0007669"/>
    <property type="project" value="InterPro"/>
</dbReference>
<dbReference type="PATRIC" id="fig|1094466.5.peg.2163"/>
<dbReference type="Gene3D" id="1.25.40.10">
    <property type="entry name" value="Tetratricopeptide repeat domain"/>
    <property type="match status" value="1"/>
</dbReference>
<evidence type="ECO:0000256" key="3">
    <source>
        <dbReference type="ARBA" id="ARBA00023012"/>
    </source>
</evidence>
<dbReference type="SUPFAM" id="SSF48452">
    <property type="entry name" value="TPR-like"/>
    <property type="match status" value="1"/>
</dbReference>
<feature type="transmembrane region" description="Helical" evidence="6">
    <location>
        <begin position="336"/>
        <end position="354"/>
    </location>
</feature>
<dbReference type="GO" id="GO:0000155">
    <property type="term" value="F:phosphorelay sensor kinase activity"/>
    <property type="evidence" value="ECO:0007669"/>
    <property type="project" value="InterPro"/>
</dbReference>
<sequence>MKNKWLFILLFVLWKNNTFSQSVAFIDSIYKLPFATKQKEKNTLIPILLQNAKKCKEKNLNLREALCYSDLSWCYYFNGNFDENIKYSLQAIKLFEKLKHTEFLAREYGELGFRMSKRHPVKGLYYMQKGMKISKSNHHIQPLLSIYNNYGTLKKNEKQIDSALLYFKKCLQLKQQIKDKAGIPYSLNNIAEIKIEQRKFKEAKELIHQAFKLRLELNDYYGISDSYAYFGDLYLAEGKYELAIKNFKSSVAIADKYGFNNLQRHGYLMLSQCFEKLNNSTEAFLNYKKHIQFKDSILNKESNDKIAELEVKFETKEKEKLLLEKEIEVQDSRMKLIVSFSLIGLVLLLAFFIYRQQKLKLKQQQQEFELKNAIAEIETQNKLHEQRLAISRDLHDNIGAQLTFIISSVDNLKFGFPSIEQKVQNRLLAISDFTKMTIVELRDTVWAMNANEFSFEDLRGRIYNFIDKAKSTKEEIQFKFSMEESTKQFKFSSLVGINIYRTIQEAINNAVKYAHCSEISVDVKTTESKLKIQIKDNGIGFNLDEIELGNGLHNMKKRIEDIGGALQINSAENRGTEILIILKIEDYD</sequence>
<evidence type="ECO:0000256" key="2">
    <source>
        <dbReference type="ARBA" id="ARBA00022777"/>
    </source>
</evidence>
<organism evidence="8 9">
    <name type="scientific">Flavobacterium indicum (strain DSM 17447 / CIP 109464 / GPTSA100-9)</name>
    <dbReference type="NCBI Taxonomy" id="1094466"/>
    <lineage>
        <taxon>Bacteria</taxon>
        <taxon>Pseudomonadati</taxon>
        <taxon>Bacteroidota</taxon>
        <taxon>Flavobacteriia</taxon>
        <taxon>Flavobacteriales</taxon>
        <taxon>Flavobacteriaceae</taxon>
        <taxon>Flavobacterium</taxon>
    </lineage>
</organism>
<feature type="repeat" description="TPR" evidence="4">
    <location>
        <begin position="224"/>
        <end position="257"/>
    </location>
</feature>
<dbReference type="Gene3D" id="1.20.5.1930">
    <property type="match status" value="1"/>
</dbReference>
<gene>
    <name evidence="8" type="ordered locus">KQS_11030</name>
</gene>
<evidence type="ECO:0000256" key="4">
    <source>
        <dbReference type="PROSITE-ProRule" id="PRU00339"/>
    </source>
</evidence>
<feature type="coiled-coil region" evidence="5">
    <location>
        <begin position="299"/>
        <end position="326"/>
    </location>
</feature>
<dbReference type="Pfam" id="PF13181">
    <property type="entry name" value="TPR_8"/>
    <property type="match status" value="1"/>
</dbReference>
<keyword evidence="3" id="KW-0902">Two-component regulatory system</keyword>
<dbReference type="PANTHER" id="PTHR24421">
    <property type="entry name" value="NITRATE/NITRITE SENSOR PROTEIN NARX-RELATED"/>
    <property type="match status" value="1"/>
</dbReference>
<reference evidence="8 9" key="1">
    <citation type="journal article" date="2012" name="J. Bacteriol.">
        <title>Complete Genome Sequence of Flavobacterium indicum GPSTA100-9T, Isolated from Warm Spring Water.</title>
        <authorList>
            <person name="Barbier P."/>
            <person name="Houel A."/>
            <person name="Loux V."/>
            <person name="Poulain J."/>
            <person name="Bernardet J.F."/>
            <person name="Touchon M."/>
            <person name="Duchaud E."/>
        </authorList>
    </citation>
    <scope>NUCLEOTIDE SEQUENCE [LARGE SCALE GENOMIC DNA]</scope>
    <source>
        <strain evidence="9">DSM 17447 / CIP 109464 / GPTSA100-9</strain>
    </source>
</reference>
<feature type="domain" description="Histidine kinase" evidence="7">
    <location>
        <begin position="499"/>
        <end position="586"/>
    </location>
</feature>
<dbReference type="KEGG" id="fin:KQS_11030"/>
<dbReference type="InterPro" id="IPR005467">
    <property type="entry name" value="His_kinase_dom"/>
</dbReference>
<dbReference type="SMART" id="SM00387">
    <property type="entry name" value="HATPase_c"/>
    <property type="match status" value="1"/>
</dbReference>
<dbReference type="AlphaFoldDB" id="H8XPR2"/>
<keyword evidence="6" id="KW-0472">Membrane</keyword>
<dbReference type="eggNOG" id="COG4585">
    <property type="taxonomic scope" value="Bacteria"/>
</dbReference>
<keyword evidence="1 8" id="KW-0808">Transferase</keyword>
<dbReference type="Pfam" id="PF02518">
    <property type="entry name" value="HATPase_c"/>
    <property type="match status" value="1"/>
</dbReference>
<dbReference type="HOGENOM" id="CLU_000445_106_2_10"/>
<dbReference type="InterPro" id="IPR019734">
    <property type="entry name" value="TPR_rpt"/>
</dbReference>
<keyword evidence="6" id="KW-1133">Transmembrane helix</keyword>
<dbReference type="InterPro" id="IPR050482">
    <property type="entry name" value="Sensor_HK_TwoCompSys"/>
</dbReference>
<dbReference type="InterPro" id="IPR011990">
    <property type="entry name" value="TPR-like_helical_dom_sf"/>
</dbReference>
<evidence type="ECO:0000256" key="6">
    <source>
        <dbReference type="SAM" id="Phobius"/>
    </source>
</evidence>
<keyword evidence="9" id="KW-1185">Reference proteome</keyword>
<keyword evidence="4" id="KW-0802">TPR repeat</keyword>
<dbReference type="Gene3D" id="3.30.565.10">
    <property type="entry name" value="Histidine kinase-like ATPase, C-terminal domain"/>
    <property type="match status" value="1"/>
</dbReference>
<dbReference type="SUPFAM" id="SSF55874">
    <property type="entry name" value="ATPase domain of HSP90 chaperone/DNA topoisomerase II/histidine kinase"/>
    <property type="match status" value="1"/>
</dbReference>
<dbReference type="GO" id="GO:0016020">
    <property type="term" value="C:membrane"/>
    <property type="evidence" value="ECO:0007669"/>
    <property type="project" value="InterPro"/>
</dbReference>
<evidence type="ECO:0000259" key="7">
    <source>
        <dbReference type="PROSITE" id="PS50109"/>
    </source>
</evidence>
<dbReference type="PROSITE" id="PS50109">
    <property type="entry name" value="HIS_KIN"/>
    <property type="match status" value="1"/>
</dbReference>
<keyword evidence="5" id="KW-0175">Coiled coil</keyword>